<evidence type="ECO:0000259" key="12">
    <source>
        <dbReference type="PROSITE" id="PS50893"/>
    </source>
</evidence>
<dbReference type="GO" id="GO:0005524">
    <property type="term" value="F:ATP binding"/>
    <property type="evidence" value="ECO:0007669"/>
    <property type="project" value="UniProtKB-KW"/>
</dbReference>
<keyword evidence="3" id="KW-1003">Cell membrane</keyword>
<feature type="transmembrane region" description="Helical" evidence="11">
    <location>
        <begin position="852"/>
        <end position="870"/>
    </location>
</feature>
<evidence type="ECO:0000259" key="13">
    <source>
        <dbReference type="PROSITE" id="PS50929"/>
    </source>
</evidence>
<feature type="domain" description="ABC transporter" evidence="12">
    <location>
        <begin position="356"/>
        <end position="591"/>
    </location>
</feature>
<dbReference type="InterPro" id="IPR003439">
    <property type="entry name" value="ABC_transporter-like_ATP-bd"/>
</dbReference>
<dbReference type="PROSITE" id="PS50893">
    <property type="entry name" value="ABC_TRANSPORTER_2"/>
    <property type="match status" value="2"/>
</dbReference>
<feature type="domain" description="ABC transmembrane type-1" evidence="13">
    <location>
        <begin position="48"/>
        <end position="322"/>
    </location>
</feature>
<dbReference type="InterPro" id="IPR039421">
    <property type="entry name" value="Type_1_exporter"/>
</dbReference>
<evidence type="ECO:0000256" key="2">
    <source>
        <dbReference type="ARBA" id="ARBA00022448"/>
    </source>
</evidence>
<comment type="similarity">
    <text evidence="9">Belongs to the ABC transporter superfamily. Lipid exporter (TC 3.A.1.106) family.</text>
</comment>
<dbReference type="CDD" id="cd18546">
    <property type="entry name" value="ABC_6TM_Rv0194_D2_like"/>
    <property type="match status" value="1"/>
</dbReference>
<evidence type="ECO:0000256" key="11">
    <source>
        <dbReference type="SAM" id="Phobius"/>
    </source>
</evidence>
<dbReference type="Gene3D" id="1.20.1560.10">
    <property type="entry name" value="ABC transporter type 1, transmembrane domain"/>
    <property type="match status" value="2"/>
</dbReference>
<dbReference type="PANTHER" id="PTHR43394:SF1">
    <property type="entry name" value="ATP-BINDING CASSETTE SUB-FAMILY B MEMBER 10, MITOCHONDRIAL"/>
    <property type="match status" value="1"/>
</dbReference>
<dbReference type="InterPro" id="IPR027417">
    <property type="entry name" value="P-loop_NTPase"/>
</dbReference>
<evidence type="ECO:0000313" key="14">
    <source>
        <dbReference type="EMBL" id="SEL82040.1"/>
    </source>
</evidence>
<evidence type="ECO:0000256" key="3">
    <source>
        <dbReference type="ARBA" id="ARBA00022475"/>
    </source>
</evidence>
<evidence type="ECO:0000256" key="4">
    <source>
        <dbReference type="ARBA" id="ARBA00022692"/>
    </source>
</evidence>
<dbReference type="InterPro" id="IPR011527">
    <property type="entry name" value="ABC1_TM_dom"/>
</dbReference>
<name>A0A1H7TAZ1_STRJI</name>
<dbReference type="SUPFAM" id="SSF90123">
    <property type="entry name" value="ABC transporter transmembrane region"/>
    <property type="match status" value="2"/>
</dbReference>
<dbReference type="SUPFAM" id="SSF52540">
    <property type="entry name" value="P-loop containing nucleoside triphosphate hydrolases"/>
    <property type="match status" value="2"/>
</dbReference>
<dbReference type="PROSITE" id="PS00211">
    <property type="entry name" value="ABC_TRANSPORTER_1"/>
    <property type="match status" value="1"/>
</dbReference>
<feature type="transmembrane region" description="Helical" evidence="11">
    <location>
        <begin position="712"/>
        <end position="733"/>
    </location>
</feature>
<reference evidence="15" key="1">
    <citation type="submission" date="2016-10" db="EMBL/GenBank/DDBJ databases">
        <authorList>
            <person name="Varghese N."/>
        </authorList>
    </citation>
    <scope>NUCLEOTIDE SEQUENCE [LARGE SCALE GENOMIC DNA]</scope>
    <source>
        <strain evidence="15">DSM 45096 / BCRC 16803 / CGMCC 4.1857 / CIP 109030 / JCM 12277 / KCTC 19219 / NBRC 100920 / 33214</strain>
    </source>
</reference>
<keyword evidence="15" id="KW-1185">Reference proteome</keyword>
<dbReference type="InterPro" id="IPR036640">
    <property type="entry name" value="ABC1_TM_sf"/>
</dbReference>
<evidence type="ECO:0000313" key="15">
    <source>
        <dbReference type="Proteomes" id="UP000183015"/>
    </source>
</evidence>
<feature type="transmembrane region" description="Helical" evidence="11">
    <location>
        <begin position="822"/>
        <end position="846"/>
    </location>
</feature>
<dbReference type="RefSeq" id="WP_075004047.1">
    <property type="nucleotide sequence ID" value="NZ_FOAZ01000013.1"/>
</dbReference>
<dbReference type="GO" id="GO:0015421">
    <property type="term" value="F:ABC-type oligopeptide transporter activity"/>
    <property type="evidence" value="ECO:0007669"/>
    <property type="project" value="TreeGrafter"/>
</dbReference>
<keyword evidence="2" id="KW-0813">Transport</keyword>
<feature type="transmembrane region" description="Helical" evidence="11">
    <location>
        <begin position="745"/>
        <end position="766"/>
    </location>
</feature>
<dbReference type="PROSITE" id="PS50929">
    <property type="entry name" value="ABC_TM1F"/>
    <property type="match status" value="2"/>
</dbReference>
<keyword evidence="7 11" id="KW-1133">Transmembrane helix</keyword>
<gene>
    <name evidence="14" type="ORF">SAMN05414137_113178</name>
</gene>
<organism evidence="14 15">
    <name type="scientific">Streptacidiphilus jiangxiensis</name>
    <dbReference type="NCBI Taxonomy" id="235985"/>
    <lineage>
        <taxon>Bacteria</taxon>
        <taxon>Bacillati</taxon>
        <taxon>Actinomycetota</taxon>
        <taxon>Actinomycetes</taxon>
        <taxon>Kitasatosporales</taxon>
        <taxon>Streptomycetaceae</taxon>
        <taxon>Streptacidiphilus</taxon>
    </lineage>
</organism>
<evidence type="ECO:0000256" key="9">
    <source>
        <dbReference type="ARBA" id="ARBA00061644"/>
    </source>
</evidence>
<dbReference type="eggNOG" id="COG1132">
    <property type="taxonomic scope" value="Bacteria"/>
</dbReference>
<feature type="transmembrane region" description="Helical" evidence="11">
    <location>
        <begin position="962"/>
        <end position="980"/>
    </location>
</feature>
<dbReference type="SMART" id="SM00382">
    <property type="entry name" value="AAA"/>
    <property type="match status" value="2"/>
</dbReference>
<evidence type="ECO:0000256" key="1">
    <source>
        <dbReference type="ARBA" id="ARBA00004651"/>
    </source>
</evidence>
<comment type="subcellular location">
    <subcellularLocation>
        <location evidence="1">Cell membrane</location>
        <topology evidence="1">Multi-pass membrane protein</topology>
    </subcellularLocation>
</comment>
<dbReference type="Pfam" id="PF00005">
    <property type="entry name" value="ABC_tran"/>
    <property type="match status" value="2"/>
</dbReference>
<dbReference type="GO" id="GO:0005886">
    <property type="term" value="C:plasma membrane"/>
    <property type="evidence" value="ECO:0007669"/>
    <property type="project" value="UniProtKB-SubCell"/>
</dbReference>
<dbReference type="STRING" id="235985.SAMN05414137_113178"/>
<evidence type="ECO:0000256" key="7">
    <source>
        <dbReference type="ARBA" id="ARBA00022989"/>
    </source>
</evidence>
<feature type="transmembrane region" description="Helical" evidence="11">
    <location>
        <begin position="75"/>
        <end position="94"/>
    </location>
</feature>
<evidence type="ECO:0000256" key="6">
    <source>
        <dbReference type="ARBA" id="ARBA00022840"/>
    </source>
</evidence>
<sequence length="1296" mass="136997">MTQPSCRTSGPTADPAPETAGSRTPGWARRLAGYCLRHRADLAWTYGAALVAAVATAALPMVLRDVVDRVDVPTAHLTPWVLLLLGLGAVRFAGGFLRRYCSGRVSLGVQYDLRNDVLAALLRLDGPGQDELPTGQVVSRAISDVTLIQMLLQFLPNMCGNALMFVVSVVLMATLSLPLTLVALVVGPALWLIAVRSRQDLFPANWHAQQEAAEVASVVEAAVAGVRVVKGFGQEQRELAALEQRARGLFASRVRVARLTSRYNPALQAVPALGQVAVLALGGWLALHGEISLGTFLAFSTYLGSFVAPVRQVATLLTVWQQARAGAERVLDIIDAPAGVTDPLVADRLPDGPPALEWDGVVFGHDPAAAPLLDGFTLRVEPGETLALVGAAGSGKSTAASLLPRFYDPRAGTVRVGGVDVRRIRPADLRAAIGFVFEEPHLLSDTIAANIAYGRPDASIEEIRRAARVAQADGFVTALPDGYATMVGEQGLTLSGGQRQRIALARAILRDPDVLVLDDATSAIDAQVEADIHAGLHQVARQRTTLIIAHRASTLELADRVAVLDGGWVVDVGTTAELQARSPLYRSLLSPDEQPGEIGVDEAAAAEAPRPRGITERLWSERASNADEARSAGDVGARVAAGYAQAAAGAGPGGLGHGAGLLGGAPPSPELLARLAALPAAQADPDVRPEQARAADPGFGLRSLVRPFRGPLLAGLALVGADALAQIAVPVLIRRGVDTGVVRHAQGTLLLIAAAAAGVVLLDWLVNVVQVRVTGRTGERLLYTLRVRTYAQLQRLGLDYYERELGGRIMTRMTTDVDALSGFLQTGLVTLVVSLLTIAGVLVALLAIDARLAAVVLVALPVLVGAAALFRSRSVPAYLEARERVSAVNAYFQENVALVRVTQAFGREARNQRDFARLAWAFRDARLRAQRLMATFFPFVEFLSTATTAAVLVVGAGQVRDGALSAGTLIAFLLYVDLFFSPIQQLAQVFDGYQQAVVGLGRLRALMRETIGTPTAARPLPVGELCGEIEFDRVSFAYRDGEHAVLDEVSLRVAPGQTVALVGTTGAGKSTIVKLVARFYDPTTGAVRIDGTDLRELDPAAYRHRLGVVPQDPHLLGATVRDAIAYGRPDATDAEVEAAARAVGAHEMVAGLPRGYLTEVGERGRGLSAGQRQLLALARAELVDPDILLLDEATASLDLAGERRVTAATAALTRRRTTLVVAHRLTTAARADRVVVLSGGRVVEAGPHEELLAAHGPYRRLWDAYRTAGDAGVDELAESGATRASGRRATPMEGSA</sequence>
<dbReference type="EMBL" id="FOAZ01000013">
    <property type="protein sequence ID" value="SEL82040.1"/>
    <property type="molecule type" value="Genomic_DNA"/>
</dbReference>
<dbReference type="Pfam" id="PF00664">
    <property type="entry name" value="ABC_membrane"/>
    <property type="match status" value="2"/>
</dbReference>
<dbReference type="FunFam" id="3.40.50.300:FF:000299">
    <property type="entry name" value="ABC transporter ATP-binding protein/permease"/>
    <property type="match status" value="2"/>
</dbReference>
<evidence type="ECO:0000256" key="10">
    <source>
        <dbReference type="SAM" id="MobiDB-lite"/>
    </source>
</evidence>
<dbReference type="CDD" id="cd18543">
    <property type="entry name" value="ABC_6TM_Rv0194_D1_like"/>
    <property type="match status" value="1"/>
</dbReference>
<feature type="compositionally biased region" description="Polar residues" evidence="10">
    <location>
        <begin position="1"/>
        <end position="11"/>
    </location>
</feature>
<keyword evidence="4 11" id="KW-0812">Transmembrane</keyword>
<keyword evidence="8 11" id="KW-0472">Membrane</keyword>
<accession>A0A1H7TAZ1</accession>
<feature type="domain" description="ABC transmembrane type-1" evidence="13">
    <location>
        <begin position="713"/>
        <end position="995"/>
    </location>
</feature>
<feature type="region of interest" description="Disordered" evidence="10">
    <location>
        <begin position="1"/>
        <end position="24"/>
    </location>
</feature>
<dbReference type="InterPro" id="IPR017871">
    <property type="entry name" value="ABC_transporter-like_CS"/>
</dbReference>
<dbReference type="PANTHER" id="PTHR43394">
    <property type="entry name" value="ATP-DEPENDENT PERMEASE MDL1, MITOCHONDRIAL"/>
    <property type="match status" value="1"/>
</dbReference>
<feature type="domain" description="ABC transporter" evidence="12">
    <location>
        <begin position="1029"/>
        <end position="1264"/>
    </location>
</feature>
<feature type="transmembrane region" description="Helical" evidence="11">
    <location>
        <begin position="932"/>
        <end position="956"/>
    </location>
</feature>
<dbReference type="InterPro" id="IPR003593">
    <property type="entry name" value="AAA+_ATPase"/>
</dbReference>
<proteinExistence type="inferred from homology"/>
<dbReference type="OrthoDB" id="9806127at2"/>
<feature type="transmembrane region" description="Helical" evidence="11">
    <location>
        <begin position="43"/>
        <end position="63"/>
    </location>
</feature>
<dbReference type="Proteomes" id="UP000183015">
    <property type="component" value="Unassembled WGS sequence"/>
</dbReference>
<protein>
    <submittedName>
        <fullName evidence="14">ATP-binding cassette, subfamily B</fullName>
    </submittedName>
</protein>
<keyword evidence="5" id="KW-0547">Nucleotide-binding</keyword>
<keyword evidence="6 14" id="KW-0067">ATP-binding</keyword>
<evidence type="ECO:0000256" key="5">
    <source>
        <dbReference type="ARBA" id="ARBA00022741"/>
    </source>
</evidence>
<dbReference type="GO" id="GO:0016887">
    <property type="term" value="F:ATP hydrolysis activity"/>
    <property type="evidence" value="ECO:0007669"/>
    <property type="project" value="InterPro"/>
</dbReference>
<evidence type="ECO:0000256" key="8">
    <source>
        <dbReference type="ARBA" id="ARBA00023136"/>
    </source>
</evidence>
<dbReference type="Gene3D" id="3.40.50.300">
    <property type="entry name" value="P-loop containing nucleotide triphosphate hydrolases"/>
    <property type="match status" value="2"/>
</dbReference>